<feature type="transmembrane region" description="Helical" evidence="6">
    <location>
        <begin position="358"/>
        <end position="379"/>
    </location>
</feature>
<comment type="caution">
    <text evidence="7">The sequence shown here is derived from an EMBL/GenBank/DDBJ whole genome shotgun (WGS) entry which is preliminary data.</text>
</comment>
<dbReference type="InterPro" id="IPR024923">
    <property type="entry name" value="PG_synth_SpoVB"/>
</dbReference>
<dbReference type="InterPro" id="IPR002797">
    <property type="entry name" value="Polysacc_synth"/>
</dbReference>
<feature type="transmembrane region" description="Helical" evidence="6">
    <location>
        <begin position="445"/>
        <end position="467"/>
    </location>
</feature>
<dbReference type="Pfam" id="PF01943">
    <property type="entry name" value="Polysacc_synt"/>
    <property type="match status" value="1"/>
</dbReference>
<feature type="transmembrane region" description="Helical" evidence="6">
    <location>
        <begin position="185"/>
        <end position="205"/>
    </location>
</feature>
<evidence type="ECO:0000256" key="4">
    <source>
        <dbReference type="ARBA" id="ARBA00022989"/>
    </source>
</evidence>
<reference evidence="7 8" key="1">
    <citation type="submission" date="2015-09" db="EMBL/GenBank/DDBJ databases">
        <title>Draft genome sequence of a Caloramator mitchellensis, a moderate thermophile from the Great Artesian Basin of Australia.</title>
        <authorList>
            <person name="Patel B.K."/>
        </authorList>
    </citation>
    <scope>NUCLEOTIDE SEQUENCE [LARGE SCALE GENOMIC DNA]</scope>
    <source>
        <strain evidence="7 8">VF08</strain>
    </source>
</reference>
<feature type="transmembrane region" description="Helical" evidence="6">
    <location>
        <begin position="277"/>
        <end position="297"/>
    </location>
</feature>
<evidence type="ECO:0000313" key="7">
    <source>
        <dbReference type="EMBL" id="KRQ86684.1"/>
    </source>
</evidence>
<organism evidence="7 8">
    <name type="scientific">Caloramator mitchellensis</name>
    <dbReference type="NCBI Taxonomy" id="908809"/>
    <lineage>
        <taxon>Bacteria</taxon>
        <taxon>Bacillati</taxon>
        <taxon>Bacillota</taxon>
        <taxon>Clostridia</taxon>
        <taxon>Eubacteriales</taxon>
        <taxon>Clostridiaceae</taxon>
        <taxon>Caloramator</taxon>
    </lineage>
</organism>
<evidence type="ECO:0000256" key="6">
    <source>
        <dbReference type="SAM" id="Phobius"/>
    </source>
</evidence>
<dbReference type="CDD" id="cd13124">
    <property type="entry name" value="MATE_SpoVB_like"/>
    <property type="match status" value="1"/>
</dbReference>
<keyword evidence="8" id="KW-1185">Reference proteome</keyword>
<evidence type="ECO:0000256" key="5">
    <source>
        <dbReference type="ARBA" id="ARBA00023136"/>
    </source>
</evidence>
<dbReference type="PANTHER" id="PTHR30250">
    <property type="entry name" value="PST FAMILY PREDICTED COLANIC ACID TRANSPORTER"/>
    <property type="match status" value="1"/>
</dbReference>
<dbReference type="GO" id="GO:0005886">
    <property type="term" value="C:plasma membrane"/>
    <property type="evidence" value="ECO:0007669"/>
    <property type="project" value="UniProtKB-SubCell"/>
</dbReference>
<feature type="transmembrane region" description="Helical" evidence="6">
    <location>
        <begin position="118"/>
        <end position="139"/>
    </location>
</feature>
<feature type="transmembrane region" description="Helical" evidence="6">
    <location>
        <begin position="160"/>
        <end position="179"/>
    </location>
</feature>
<keyword evidence="5 6" id="KW-0472">Membrane</keyword>
<comment type="subcellular location">
    <subcellularLocation>
        <location evidence="1">Cell membrane</location>
        <topology evidence="1">Multi-pass membrane protein</topology>
    </subcellularLocation>
</comment>
<dbReference type="AlphaFoldDB" id="A0A0R3K0B8"/>
<proteinExistence type="predicted"/>
<dbReference type="PATRIC" id="fig|908809.3.peg.1440"/>
<feature type="transmembrane region" description="Helical" evidence="6">
    <location>
        <begin position="473"/>
        <end position="495"/>
    </location>
</feature>
<keyword evidence="4 6" id="KW-1133">Transmembrane helix</keyword>
<protein>
    <submittedName>
        <fullName evidence="7">Stage V sporulation protein B</fullName>
    </submittedName>
</protein>
<gene>
    <name evidence="7" type="primary">spoVB_2</name>
    <name evidence="7" type="ORF">ABG79_01434</name>
</gene>
<feature type="transmembrane region" description="Helical" evidence="6">
    <location>
        <begin position="231"/>
        <end position="257"/>
    </location>
</feature>
<keyword evidence="2" id="KW-1003">Cell membrane</keyword>
<evidence type="ECO:0000256" key="1">
    <source>
        <dbReference type="ARBA" id="ARBA00004651"/>
    </source>
</evidence>
<feature type="transmembrane region" description="Helical" evidence="6">
    <location>
        <begin position="86"/>
        <end position="106"/>
    </location>
</feature>
<evidence type="ECO:0000256" key="2">
    <source>
        <dbReference type="ARBA" id="ARBA00022475"/>
    </source>
</evidence>
<dbReference type="RefSeq" id="WP_057978581.1">
    <property type="nucleotide sequence ID" value="NZ_LKHP01000007.1"/>
</dbReference>
<feature type="transmembrane region" description="Helical" evidence="6">
    <location>
        <begin position="410"/>
        <end position="433"/>
    </location>
</feature>
<dbReference type="STRING" id="908809.ABG79_01434"/>
<name>A0A0R3K0B8_CALMK</name>
<dbReference type="OrthoDB" id="9775950at2"/>
<dbReference type="InterPro" id="IPR050833">
    <property type="entry name" value="Poly_Biosynth_Transport"/>
</dbReference>
<feature type="transmembrane region" description="Helical" evidence="6">
    <location>
        <begin position="12"/>
        <end position="35"/>
    </location>
</feature>
<dbReference type="PIRSF" id="PIRSF038958">
    <property type="entry name" value="PG_synth_SpoVB"/>
    <property type="match status" value="1"/>
</dbReference>
<feature type="transmembrane region" description="Helical" evidence="6">
    <location>
        <begin position="318"/>
        <end position="338"/>
    </location>
</feature>
<dbReference type="Proteomes" id="UP000052015">
    <property type="component" value="Unassembled WGS sequence"/>
</dbReference>
<evidence type="ECO:0000256" key="3">
    <source>
        <dbReference type="ARBA" id="ARBA00022692"/>
    </source>
</evidence>
<dbReference type="PANTHER" id="PTHR30250:SF21">
    <property type="entry name" value="LIPID II FLIPPASE MURJ"/>
    <property type="match status" value="1"/>
</dbReference>
<keyword evidence="3 6" id="KW-0812">Transmembrane</keyword>
<feature type="transmembrane region" description="Helical" evidence="6">
    <location>
        <begin position="386"/>
        <end position="404"/>
    </location>
</feature>
<accession>A0A0R3K0B8</accession>
<feature type="transmembrane region" description="Helical" evidence="6">
    <location>
        <begin position="47"/>
        <end position="65"/>
    </location>
</feature>
<dbReference type="EMBL" id="LKHP01000007">
    <property type="protein sequence ID" value="KRQ86684.1"/>
    <property type="molecule type" value="Genomic_DNA"/>
</dbReference>
<evidence type="ECO:0000313" key="8">
    <source>
        <dbReference type="Proteomes" id="UP000052015"/>
    </source>
</evidence>
<sequence length="507" mass="55350">MSRRSLIKGALILSITGIIAKFLGFFFRIPLIYLIGEEGIGIYQITYPLYSFLLALASGLPIAISKLISERLALKRNKEAVEIFKIAFYIMLIFGLTSSITLIIFAEFFIEVFNWSKGVYYSILAIAFAPFFTSLLSVYRGYFQGIQNMFPSGASQIIEQIARVLFGVGLAYLLLPLGIEIAAAGAAFGAVSGAMLGLLFILFFYRKNAIYYNKNEDSQSKAKLLYEIIKVGIPVSIAHGLGTIMALIDSILVVGLLKSSGFDEKMATILYGQLTGKAFVLVNVPLTLSMAIAQSTVPAISETFALKNKINLFRNINLSYKLAFSIALPSSFGLYFLARPIINLIFQGMGDGWQLLQILSIASAFIIFSQTSTSILNGIGKTTIPLIALMIGAIVKVVSLYILVPGKLNISGAAYSTLISYAVISIIDLTFVIKYTKVKFDLVEVVIKPLVCSLGMIYSVMATYLYAANNLGSNFATILSITIGILVYGFMLILTGTFKISDLRKIV</sequence>